<dbReference type="EMBL" id="MW122876">
    <property type="protein sequence ID" value="QOV08893.1"/>
    <property type="molecule type" value="Genomic_DNA"/>
</dbReference>
<dbReference type="InterPro" id="IPR015018">
    <property type="entry name" value="DUF1905"/>
</dbReference>
<proteinExistence type="predicted"/>
<dbReference type="SUPFAM" id="SSF141694">
    <property type="entry name" value="AF2212/PG0164-like"/>
    <property type="match status" value="1"/>
</dbReference>
<dbReference type="Pfam" id="PF08922">
    <property type="entry name" value="DUF1905"/>
    <property type="match status" value="1"/>
</dbReference>
<dbReference type="Pfam" id="PF13376">
    <property type="entry name" value="OmdA"/>
    <property type="match status" value="1"/>
</dbReference>
<accession>A0A871XYU9</accession>
<reference evidence="1" key="1">
    <citation type="submission" date="2020-10" db="EMBL/GenBank/DDBJ databases">
        <title>Diverse heliorhodopsins detected via functional metagenomics in peat lake Actinobacteria, Chloroflexi and Archaea.</title>
        <authorList>
            <person name="Chazan A."/>
            <person name="Rozenberg A."/>
            <person name="Tahan R."/>
            <person name="Mannen K."/>
            <person name="Nagata T."/>
            <person name="Yaish S."/>
            <person name="Larom S."/>
            <person name="Kandori H."/>
            <person name="Inoue K."/>
            <person name="Beja O."/>
            <person name="Pushkarev A."/>
        </authorList>
    </citation>
    <scope>NUCLEOTIDE SEQUENCE</scope>
</reference>
<dbReference type="AlphaFoldDB" id="A0A871XYU9"/>
<evidence type="ECO:0000313" key="1">
    <source>
        <dbReference type="EMBL" id="QOV08893.1"/>
    </source>
</evidence>
<protein>
    <recommendedName>
        <fullName evidence="3">DUF1905 domain-containing protein</fullName>
    </recommendedName>
</protein>
<evidence type="ECO:0008006" key="3">
    <source>
        <dbReference type="Google" id="ProtNLM"/>
    </source>
</evidence>
<dbReference type="Gene3D" id="2.40.30.100">
    <property type="entry name" value="AF2212/PG0164-like"/>
    <property type="match status" value="1"/>
</dbReference>
<gene>
    <name evidence="2" type="ORF">HULAa32G3_00009</name>
    <name evidence="1" type="ORF">HULAa55C9_00008</name>
</gene>
<organism evidence="1">
    <name type="scientific">uncultured Actinomycetes bacterium</name>
    <dbReference type="NCBI Taxonomy" id="152507"/>
    <lineage>
        <taxon>Bacteria</taxon>
        <taxon>Bacillati</taxon>
        <taxon>Actinomycetota</taxon>
        <taxon>Actinomycetes</taxon>
        <taxon>environmental samples</taxon>
    </lineage>
</organism>
<name>A0A871XYU9_9ACTN</name>
<dbReference type="InterPro" id="IPR037079">
    <property type="entry name" value="AF2212/PG0164-like_sf"/>
</dbReference>
<dbReference type="EMBL" id="MW122883">
    <property type="protein sequence ID" value="QOV09089.1"/>
    <property type="molecule type" value="Genomic_DNA"/>
</dbReference>
<evidence type="ECO:0000313" key="2">
    <source>
        <dbReference type="EMBL" id="QOV09089.1"/>
    </source>
</evidence>
<sequence>MSETKVTYQTTVLGFGNHAAIEIPDDVREKLGGSKKLPLNITVNKHTYRATSTGMDGKCLVVFPQKERNASGAGTGDVVFVTLELELGRREVEIPQDLQEALETQNVLETFQNLSYSKRREFVRQVEDAKTEATRERRIHKVVAAVLPT</sequence>